<keyword evidence="8" id="KW-1185">Reference proteome</keyword>
<feature type="signal peptide" evidence="5">
    <location>
        <begin position="1"/>
        <end position="25"/>
    </location>
</feature>
<sequence>MKKRILSILLLCCMMLTLLPTTAFAAGEIDEQFTLAPGGTYYFDLSAMGIPGTVNDALPDKTMRYVPFTYVGTVDAYLLKNEDDSNTQPYEHSLFVADYAVTHTANWNTLNDASLIFGKNYTAGGVDYTLRAPSVGSKSTGSGESQRGTPESNEWDRLLDKNDGYIKNWSGIYSWGQDTSNIESGRRAVRGYNSTRNWYDNNATSSDPILGFRPVLEVLNSGTLGADGLKAVTLDLGGGKLGGSSENIRIIVKSGESFAAPASDGLTRPDGNADSYFQWLGNNGKLYAPGESVPADVITLTAQFDFKEQFTLAPGGTYYFDLSGENIPGTVSGNLPDKSMHYVPFTYAGTVDAYKLTSEMATTEEYAEQKKYPHSLFVADYAVAYAASWDHLNDIDMIFGKDYTAGGVDYTMRAPSEGSDYTGSGDSERGTPQSNEWDRLLDKDDGYIKNWNGIFSCGQDTVIRLPWRRTVRGHYSSRFCGHRHAAGQNPQVGFRPVLEVLNHDTIGPDGLKAVALDLGGGKLGDESSIRIIVKNGSAFTAPSGDGLTRPEGATGNYFKWLGSDGKLYAPGESVSADVTTLTARFVPDTYTVIVTTDTLPDGKTGKAYSHTLTAISTAPITWRIDEGALPAGLRLNEKTGEISGIPTAAGTATFTVKAENSEGSDTRALSIIISNPVEQTPVRYLDADGKERFCTEYTVLESVIIEDFFDSDNKWYDMPAGWYVVEGDVTITPRLDTHGAVNLILKDDCHLTVPWGINVKEGDTFTIYAQSTAEASMGKLTACLPELSDHEKSVWPVAGLSGIGAGVRVWAANDNYYENEGTIIINGGNIHAKGQQGSSAIGGSDYDRNVSSDGDTPGNLRQGGSITINGGIVCTELRTSGGAHTADSFGIGTCGGNGGSVTINGGTIIAEASSSAISSGRGGSITINGGNVTAHGGINRYENQPQYAIPGNGIGPLEGGSITINGGTVKASTEGDGFGIGGAGVHHTAEMHITINGGNIETTANRNNAAIGDKSKQKSSVTITDGVIHAVGKGSAAGIGSTGDIRITGGEISAFAEGGGAAIGSIGGVDCKSITINGNVIKSISSKDGACIGGTTGGSVGSITISDAELPLLSSNKILIGWDADSPGGKLTIRNCRVESTDIPTTHTDGIRVGSNSELVIEESEIRLPHFRSIRVGGNGSIAVRDSDLHTYGIFMDETAQSPNDAKTLKKLEITDSTVLTGDIIGARGGYSSVEEVVIHDSSIRLNDEYTYNYCTIGGGTNGSFGSIDIQNSQIHIPSSGGNTAIGNGWQVYYNRESRIRIANSEVSVRCASLGPAIGAAWDSGSGRINIIIENSTVTAKGGNLRTDGNYVPGIGKNALGRAPEIGIQILNSTVDSFRLTEREGTDYVYDDLHTKELPGIPAENISICGSTVNGKTIDHIFDQYGKCTLCGKYDLGYCYEHGLLTMEGLTDCVSDGSEKKLTGLSHQTGENETKQLAENTDYTASYSNNVNPYTLNPNDAGFDPEKAPKVTLYGTGNYCGKAEHYFTISENAAAAPSITTSSLPDGKVGEAYSQTLTATGTTPIKWSISGGALPDGLTLKETTGEISGTPTADGTAKFTVKAENSAGSDTKELSIAITKATPTEFTVTVTSGGNGTASASPAKAVAGAEITLTAMPNEGYRFKEWEVISGGVAIENNKFLMPDSNVEVKAIFEEDAPPEPTNPAKPSISVTGTYTYNGSEHTATVRGYDPATMDISGNTGTDAGDYTVSVTSKTGKWADGSTDAVTTAWSIGKATQEAPAGLNGVAPSAEGGSDGKITGVDSTMEYRMAGESSYTACSGTEIENLSAGNYFVRYAEDNNHFAGTDAEVTVGKGAPLADCTITFDGNGGSGSMGPVTVKAGANYILPECGFTAPADQEFKAWEISGTEYKVGDSYTVLGDTEIKALWENSVITPTTYTVTVSNDGNGTGTATPSTAVAGTTIILTATPNTGYHFKEWQVISGGVTIKDDKFLMPNDNVEVKAIFEKDAPPAPTEFTITVKTDGNGTASASHAKAVVGTEIALTATPNKGYHFKEWQVESPAGLVITNNKFTMPDSDVEVKAIFEKDAPPAPTEFTITVKTDGNGTASASLAKAAAGTEITLTATPKEGYHFKEWQVESPAGLVITNNKFTMPDSDVGVKAIFEKDAPPASIEFIVTFDGNGGTPSVGSMTTTNQKLTSLPSASRSGSYSFDGWYTEKSGGTKITTATVFSANTTVYAHWTYIGGGGGYNPLVTYYTLRFETGGGSDIPSVRESYNTYIDLTKYVPTWRGHTFIGWYSERSLTNKVSGVYLTKDMTVYAGWRVDENPGTGANPFTDVSEKDWFYGDVMFVYENGLMLGTSKTLFSPHGTATRGMMATILWRMEGSPAPKGKNSFTDVEAGKWYADAITWTAENGIFAGYGKDKFGPDDPITREQLAAIFYRYADYKGYDLTVKGNLDKFKDADKITDYAKTAMQWAVDSGLMKGKSGNLLDPQGTATRAEIAAMLHRFIEKYELVQGKAPGGLMGWIDPKRLQIPKTGDSSVLGLWGISLCTSLAGCLALTAWKIRRHE</sequence>
<dbReference type="InterPro" id="IPR042229">
    <property type="entry name" value="Listeria/Bacterioides_rpt_sf"/>
</dbReference>
<organism evidence="7 8">
    <name type="scientific">Hominifimenecus microfluidus</name>
    <dbReference type="NCBI Taxonomy" id="2885348"/>
    <lineage>
        <taxon>Bacteria</taxon>
        <taxon>Bacillati</taxon>
        <taxon>Bacillota</taxon>
        <taxon>Clostridia</taxon>
        <taxon>Lachnospirales</taxon>
        <taxon>Lachnospiraceae</taxon>
        <taxon>Hominifimenecus</taxon>
    </lineage>
</organism>
<dbReference type="Gene3D" id="2.60.40.10">
    <property type="entry name" value="Immunoglobulins"/>
    <property type="match status" value="2"/>
</dbReference>
<dbReference type="GO" id="GO:0030313">
    <property type="term" value="C:cell envelope"/>
    <property type="evidence" value="ECO:0007669"/>
    <property type="project" value="UniProtKB-SubCell"/>
</dbReference>
<dbReference type="Proteomes" id="UP001198182">
    <property type="component" value="Unassembled WGS sequence"/>
</dbReference>
<dbReference type="Gene3D" id="2.160.20.20">
    <property type="match status" value="1"/>
</dbReference>
<dbReference type="InterPro" id="IPR044060">
    <property type="entry name" value="Bacterial_rp_domain"/>
</dbReference>
<dbReference type="Gene3D" id="2.60.40.4270">
    <property type="entry name" value="Listeria-Bacteroides repeat domain"/>
    <property type="match status" value="2"/>
</dbReference>
<evidence type="ECO:0000259" key="6">
    <source>
        <dbReference type="PROSITE" id="PS51272"/>
    </source>
</evidence>
<evidence type="ECO:0000313" key="7">
    <source>
        <dbReference type="EMBL" id="MCC2230545.1"/>
    </source>
</evidence>
<dbReference type="Pfam" id="PF05345">
    <property type="entry name" value="He_PIG"/>
    <property type="match status" value="2"/>
</dbReference>
<name>A0AAE3JEQ5_9FIRM</name>
<dbReference type="GO" id="GO:0005509">
    <property type="term" value="F:calcium ion binding"/>
    <property type="evidence" value="ECO:0007669"/>
    <property type="project" value="InterPro"/>
</dbReference>
<dbReference type="RefSeq" id="WP_308453216.1">
    <property type="nucleotide sequence ID" value="NZ_JAJEQR010000013.1"/>
</dbReference>
<comment type="subcellular location">
    <subcellularLocation>
        <location evidence="1">Cell envelope</location>
    </subcellularLocation>
</comment>
<gene>
    <name evidence="7" type="ORF">LKD81_05955</name>
</gene>
<feature type="region of interest" description="Disordered" evidence="3">
    <location>
        <begin position="416"/>
        <end position="436"/>
    </location>
</feature>
<dbReference type="InterPro" id="IPR013378">
    <property type="entry name" value="InlB-like_B-rpt"/>
</dbReference>
<feature type="compositionally biased region" description="Polar residues" evidence="3">
    <location>
        <begin position="419"/>
        <end position="435"/>
    </location>
</feature>
<feature type="compositionally biased region" description="Polar residues" evidence="3">
    <location>
        <begin position="136"/>
        <end position="152"/>
    </location>
</feature>
<dbReference type="SMART" id="SM00710">
    <property type="entry name" value="PbH1"/>
    <property type="match status" value="6"/>
</dbReference>
<comment type="caution">
    <text evidence="7">The sequence shown here is derived from an EMBL/GenBank/DDBJ whole genome shotgun (WGS) entry which is preliminary data.</text>
</comment>
<feature type="domain" description="SLH" evidence="6">
    <location>
        <begin position="2329"/>
        <end position="2388"/>
    </location>
</feature>
<keyword evidence="2" id="KW-0677">Repeat</keyword>
<dbReference type="PROSITE" id="PS51272">
    <property type="entry name" value="SLH"/>
    <property type="match status" value="3"/>
</dbReference>
<keyword evidence="4" id="KW-1133">Transmembrane helix</keyword>
<dbReference type="EMBL" id="JAJEQR010000013">
    <property type="protein sequence ID" value="MCC2230545.1"/>
    <property type="molecule type" value="Genomic_DNA"/>
</dbReference>
<feature type="transmembrane region" description="Helical" evidence="4">
    <location>
        <begin position="2542"/>
        <end position="2562"/>
    </location>
</feature>
<feature type="domain" description="SLH" evidence="6">
    <location>
        <begin position="2389"/>
        <end position="2452"/>
    </location>
</feature>
<dbReference type="Pfam" id="PF00395">
    <property type="entry name" value="SLH"/>
    <property type="match status" value="3"/>
</dbReference>
<dbReference type="InterPro" id="IPR006626">
    <property type="entry name" value="PbH1"/>
</dbReference>
<keyword evidence="5" id="KW-0732">Signal</keyword>
<dbReference type="InterPro" id="IPR015919">
    <property type="entry name" value="Cadherin-like_sf"/>
</dbReference>
<feature type="region of interest" description="Disordered" evidence="3">
    <location>
        <begin position="134"/>
        <end position="156"/>
    </location>
</feature>
<accession>A0AAE3JEQ5</accession>
<dbReference type="GO" id="GO:0016020">
    <property type="term" value="C:membrane"/>
    <property type="evidence" value="ECO:0007669"/>
    <property type="project" value="InterPro"/>
</dbReference>
<feature type="chain" id="PRO_5041916806" evidence="5">
    <location>
        <begin position="26"/>
        <end position="2568"/>
    </location>
</feature>
<protein>
    <submittedName>
        <fullName evidence="7">InlB B-repeat-containing protein</fullName>
    </submittedName>
</protein>
<proteinExistence type="predicted"/>
<reference evidence="7" key="1">
    <citation type="submission" date="2021-10" db="EMBL/GenBank/DDBJ databases">
        <title>Anaerobic single-cell dispensing facilitates the cultivation of human gut bacteria.</title>
        <authorList>
            <person name="Afrizal A."/>
        </authorList>
    </citation>
    <scope>NUCLEOTIDE SEQUENCE</scope>
    <source>
        <strain evidence="7">CLA-AA-H215</strain>
    </source>
</reference>
<dbReference type="SUPFAM" id="SSF49313">
    <property type="entry name" value="Cadherin-like"/>
    <property type="match status" value="2"/>
</dbReference>
<evidence type="ECO:0000313" key="8">
    <source>
        <dbReference type="Proteomes" id="UP001198182"/>
    </source>
</evidence>
<dbReference type="InterPro" id="IPR012332">
    <property type="entry name" value="Autotransporter_pectin_lyase_C"/>
</dbReference>
<feature type="domain" description="SLH" evidence="6">
    <location>
        <begin position="2455"/>
        <end position="2518"/>
    </location>
</feature>
<keyword evidence="4" id="KW-0812">Transmembrane</keyword>
<dbReference type="InterPro" id="IPR013783">
    <property type="entry name" value="Ig-like_fold"/>
</dbReference>
<dbReference type="Pfam" id="PF18998">
    <property type="entry name" value="Flg_new_2"/>
    <property type="match status" value="4"/>
</dbReference>
<evidence type="ECO:0000256" key="5">
    <source>
        <dbReference type="SAM" id="SignalP"/>
    </source>
</evidence>
<evidence type="ECO:0000256" key="4">
    <source>
        <dbReference type="SAM" id="Phobius"/>
    </source>
</evidence>
<dbReference type="Pfam" id="PF09479">
    <property type="entry name" value="Flg_new"/>
    <property type="match status" value="3"/>
</dbReference>
<evidence type="ECO:0000256" key="1">
    <source>
        <dbReference type="ARBA" id="ARBA00004196"/>
    </source>
</evidence>
<evidence type="ECO:0000256" key="3">
    <source>
        <dbReference type="SAM" id="MobiDB-lite"/>
    </source>
</evidence>
<keyword evidence="4" id="KW-0472">Membrane</keyword>
<dbReference type="InterPro" id="IPR001119">
    <property type="entry name" value="SLH_dom"/>
</dbReference>
<feature type="region of interest" description="Disordered" evidence="3">
    <location>
        <begin position="836"/>
        <end position="862"/>
    </location>
</feature>
<evidence type="ECO:0000256" key="2">
    <source>
        <dbReference type="ARBA" id="ARBA00022737"/>
    </source>
</evidence>